<protein>
    <submittedName>
        <fullName evidence="1">Uncharacterized protein</fullName>
    </submittedName>
</protein>
<proteinExistence type="predicted"/>
<dbReference type="EMBL" id="JABSTR010000003">
    <property type="protein sequence ID" value="KAH9365980.1"/>
    <property type="molecule type" value="Genomic_DNA"/>
</dbReference>
<name>A0A9J6FV60_HAELO</name>
<accession>A0A9J6FV60</accession>
<keyword evidence="2" id="KW-1185">Reference proteome</keyword>
<gene>
    <name evidence="1" type="ORF">HPB48_015757</name>
</gene>
<dbReference type="AlphaFoldDB" id="A0A9J6FV60"/>
<comment type="caution">
    <text evidence="1">The sequence shown here is derived from an EMBL/GenBank/DDBJ whole genome shotgun (WGS) entry which is preliminary data.</text>
</comment>
<dbReference type="Proteomes" id="UP000821853">
    <property type="component" value="Unassembled WGS sequence"/>
</dbReference>
<dbReference type="VEuPathDB" id="VectorBase:HLOH_053479"/>
<organism evidence="1 2">
    <name type="scientific">Haemaphysalis longicornis</name>
    <name type="common">Bush tick</name>
    <dbReference type="NCBI Taxonomy" id="44386"/>
    <lineage>
        <taxon>Eukaryota</taxon>
        <taxon>Metazoa</taxon>
        <taxon>Ecdysozoa</taxon>
        <taxon>Arthropoda</taxon>
        <taxon>Chelicerata</taxon>
        <taxon>Arachnida</taxon>
        <taxon>Acari</taxon>
        <taxon>Parasitiformes</taxon>
        <taxon>Ixodida</taxon>
        <taxon>Ixodoidea</taxon>
        <taxon>Ixodidae</taxon>
        <taxon>Haemaphysalinae</taxon>
        <taxon>Haemaphysalis</taxon>
    </lineage>
</organism>
<sequence length="87" mass="9749">MASLVCKQNPTILQARCVGTYKSAIIVFDANKVPHFVYYRGAEYRWFLQKSVMKYAQAVASLGIGKMCAPLRWIPCVRALLVKVAVP</sequence>
<evidence type="ECO:0000313" key="2">
    <source>
        <dbReference type="Proteomes" id="UP000821853"/>
    </source>
</evidence>
<reference evidence="1 2" key="1">
    <citation type="journal article" date="2020" name="Cell">
        <title>Large-Scale Comparative Analyses of Tick Genomes Elucidate Their Genetic Diversity and Vector Capacities.</title>
        <authorList>
            <consortium name="Tick Genome and Microbiome Consortium (TIGMIC)"/>
            <person name="Jia N."/>
            <person name="Wang J."/>
            <person name="Shi W."/>
            <person name="Du L."/>
            <person name="Sun Y."/>
            <person name="Zhan W."/>
            <person name="Jiang J.F."/>
            <person name="Wang Q."/>
            <person name="Zhang B."/>
            <person name="Ji P."/>
            <person name="Bell-Sakyi L."/>
            <person name="Cui X.M."/>
            <person name="Yuan T.T."/>
            <person name="Jiang B.G."/>
            <person name="Yang W.F."/>
            <person name="Lam T.T."/>
            <person name="Chang Q.C."/>
            <person name="Ding S.J."/>
            <person name="Wang X.J."/>
            <person name="Zhu J.G."/>
            <person name="Ruan X.D."/>
            <person name="Zhao L."/>
            <person name="Wei J.T."/>
            <person name="Ye R.Z."/>
            <person name="Que T.C."/>
            <person name="Du C.H."/>
            <person name="Zhou Y.H."/>
            <person name="Cheng J.X."/>
            <person name="Dai P.F."/>
            <person name="Guo W.B."/>
            <person name="Han X.H."/>
            <person name="Huang E.J."/>
            <person name="Li L.F."/>
            <person name="Wei W."/>
            <person name="Gao Y.C."/>
            <person name="Liu J.Z."/>
            <person name="Shao H.Z."/>
            <person name="Wang X."/>
            <person name="Wang C.C."/>
            <person name="Yang T.C."/>
            <person name="Huo Q.B."/>
            <person name="Li W."/>
            <person name="Chen H.Y."/>
            <person name="Chen S.E."/>
            <person name="Zhou L.G."/>
            <person name="Ni X.B."/>
            <person name="Tian J.H."/>
            <person name="Sheng Y."/>
            <person name="Liu T."/>
            <person name="Pan Y.S."/>
            <person name="Xia L.Y."/>
            <person name="Li J."/>
            <person name="Zhao F."/>
            <person name="Cao W.C."/>
        </authorList>
    </citation>
    <scope>NUCLEOTIDE SEQUENCE [LARGE SCALE GENOMIC DNA]</scope>
    <source>
        <strain evidence="1">HaeL-2018</strain>
    </source>
</reference>
<evidence type="ECO:0000313" key="1">
    <source>
        <dbReference type="EMBL" id="KAH9365980.1"/>
    </source>
</evidence>